<evidence type="ECO:0008006" key="4">
    <source>
        <dbReference type="Google" id="ProtNLM"/>
    </source>
</evidence>
<proteinExistence type="predicted"/>
<evidence type="ECO:0000313" key="2">
    <source>
        <dbReference type="EMBL" id="SDY86897.1"/>
    </source>
</evidence>
<dbReference type="STRING" id="576131.SAMN05444486_10727"/>
<evidence type="ECO:0000256" key="1">
    <source>
        <dbReference type="SAM" id="SignalP"/>
    </source>
</evidence>
<evidence type="ECO:0000313" key="3">
    <source>
        <dbReference type="Proteomes" id="UP000199026"/>
    </source>
</evidence>
<feature type="chain" id="PRO_5011604305" description="Tetratricopeptide repeat-containing protein" evidence="1">
    <location>
        <begin position="22"/>
        <end position="754"/>
    </location>
</feature>
<organism evidence="2 3">
    <name type="scientific">Lentibacter algarum</name>
    <dbReference type="NCBI Taxonomy" id="576131"/>
    <lineage>
        <taxon>Bacteria</taxon>
        <taxon>Pseudomonadati</taxon>
        <taxon>Pseudomonadota</taxon>
        <taxon>Alphaproteobacteria</taxon>
        <taxon>Rhodobacterales</taxon>
        <taxon>Roseobacteraceae</taxon>
        <taxon>Lentibacter</taxon>
    </lineage>
</organism>
<sequence>MKRIWLAVCFVLLPIASVGQTVTVRGGEHDGFTRLVLDLPRKVAWSIVKEDAMILTLEGLTPNFEVSSAMQRLSAGRVLAVNVGQEPATLAVALNCECEVQSFYASQTMLVIDFYGSPGANPVTGVSPTSEESNVATVQQPSRDVSGFQLPLILPNDTASKTQSIDMANLGAESSQLFEEQIDRARRSRDVERSLLTEMGRVASQGLVEPHLTLPEVEKFPKKADQDSIVENVPASLAKVPDGQNIRAFSSADRDFLLSQETLIINRNGQRCMEDELLALQDWVSDEGFGKQTGMLRTQLFGEFDKPDPVAAQTLAQAYIGYGLGIEAAQVLNVVVLQEANTYLFAMADIVEDGVLTGEMPATWYLDCETPASFWALLAGAQTRSDMPLNKSSVIRSFSALPAQLRAHLGPFLTARLQSIGEERLLSDVVRHMERGQPDDVINVALVSAQAELVAGEPESAAGELEKVIAANREDAPKALAQKIDMLVDQEASVPVGDIDLIEAFALEYRQDPIGPNLALSAVLARASAGNFDESFLELALLTSKVEQGKLIDSASFVLTRLSQTPDDVLFLEYAFSPEAEKLQFSSVAEHEAARRLIDLGFAGRALVYLSSATQPEMGRERKLLRAEAALGLGRMRQAEAELLGLHGTDVEALRVKAKIGQQDYQAAQIVFETLGDNSAAAEQAWLGEDWTGLRGLDAAEWEGEQALLELDESADRAPSLANSEELLRESDELRDLVADVLARHALDAQLATR</sequence>
<gene>
    <name evidence="2" type="ORF">SAMN05444486_10727</name>
</gene>
<accession>A0A1H3ND93</accession>
<keyword evidence="3" id="KW-1185">Reference proteome</keyword>
<protein>
    <recommendedName>
        <fullName evidence="4">Tetratricopeptide repeat-containing protein</fullName>
    </recommendedName>
</protein>
<reference evidence="2 3" key="1">
    <citation type="submission" date="2016-10" db="EMBL/GenBank/DDBJ databases">
        <authorList>
            <person name="de Groot N.N."/>
        </authorList>
    </citation>
    <scope>NUCLEOTIDE SEQUENCE [LARGE SCALE GENOMIC DNA]</scope>
    <source>
        <strain evidence="2 3">DSM 24677</strain>
    </source>
</reference>
<dbReference type="EMBL" id="FNPR01000007">
    <property type="protein sequence ID" value="SDY86897.1"/>
    <property type="molecule type" value="Genomic_DNA"/>
</dbReference>
<feature type="signal peptide" evidence="1">
    <location>
        <begin position="1"/>
        <end position="21"/>
    </location>
</feature>
<dbReference type="AlphaFoldDB" id="A0A1H3ND93"/>
<keyword evidence="1" id="KW-0732">Signal</keyword>
<name>A0A1H3ND93_9RHOB</name>
<dbReference type="Proteomes" id="UP000199026">
    <property type="component" value="Unassembled WGS sequence"/>
</dbReference>